<comment type="caution">
    <text evidence="2">The sequence shown here is derived from an EMBL/GenBank/DDBJ whole genome shotgun (WGS) entry which is preliminary data.</text>
</comment>
<accession>A0AAN8P808</accession>
<reference evidence="2 3" key="1">
    <citation type="submission" date="2023-10" db="EMBL/GenBank/DDBJ databases">
        <title>Genomes of two closely related lineages of the louse Polyplax serrata with different host specificities.</title>
        <authorList>
            <person name="Martinu J."/>
            <person name="Tarabai H."/>
            <person name="Stefka J."/>
            <person name="Hypsa V."/>
        </authorList>
    </citation>
    <scope>NUCLEOTIDE SEQUENCE [LARGE SCALE GENOMIC DNA]</scope>
    <source>
        <strain evidence="2">HR10_N</strain>
    </source>
</reference>
<sequence>MGLILSYRLPGTKEESAHPEGVPVREPMNPSEAHTPGNKTLAGYHGTISFLRLDQVAAERSGKKDYLTCT</sequence>
<protein>
    <submittedName>
        <fullName evidence="2">Uncharacterized protein</fullName>
    </submittedName>
</protein>
<evidence type="ECO:0000313" key="3">
    <source>
        <dbReference type="Proteomes" id="UP001372834"/>
    </source>
</evidence>
<feature type="region of interest" description="Disordered" evidence="1">
    <location>
        <begin position="1"/>
        <end position="39"/>
    </location>
</feature>
<dbReference type="EMBL" id="JAWJWE010000038">
    <property type="protein sequence ID" value="KAK6623454.1"/>
    <property type="molecule type" value="Genomic_DNA"/>
</dbReference>
<dbReference type="AlphaFoldDB" id="A0AAN8P808"/>
<name>A0AAN8P808_POLSC</name>
<proteinExistence type="predicted"/>
<gene>
    <name evidence="2" type="ORF">RUM43_009306</name>
</gene>
<dbReference type="Proteomes" id="UP001372834">
    <property type="component" value="Unassembled WGS sequence"/>
</dbReference>
<evidence type="ECO:0000256" key="1">
    <source>
        <dbReference type="SAM" id="MobiDB-lite"/>
    </source>
</evidence>
<evidence type="ECO:0000313" key="2">
    <source>
        <dbReference type="EMBL" id="KAK6623454.1"/>
    </source>
</evidence>
<organism evidence="2 3">
    <name type="scientific">Polyplax serrata</name>
    <name type="common">Common mouse louse</name>
    <dbReference type="NCBI Taxonomy" id="468196"/>
    <lineage>
        <taxon>Eukaryota</taxon>
        <taxon>Metazoa</taxon>
        <taxon>Ecdysozoa</taxon>
        <taxon>Arthropoda</taxon>
        <taxon>Hexapoda</taxon>
        <taxon>Insecta</taxon>
        <taxon>Pterygota</taxon>
        <taxon>Neoptera</taxon>
        <taxon>Paraneoptera</taxon>
        <taxon>Psocodea</taxon>
        <taxon>Troctomorpha</taxon>
        <taxon>Phthiraptera</taxon>
        <taxon>Anoplura</taxon>
        <taxon>Polyplacidae</taxon>
        <taxon>Polyplax</taxon>
    </lineage>
</organism>